<evidence type="ECO:0000313" key="2">
    <source>
        <dbReference type="EMBL" id="CAF1495709.1"/>
    </source>
</evidence>
<dbReference type="EMBL" id="CAJNOM010000548">
    <property type="protein sequence ID" value="CAF1495709.1"/>
    <property type="molecule type" value="Genomic_DNA"/>
</dbReference>
<evidence type="ECO:0000313" key="3">
    <source>
        <dbReference type="Proteomes" id="UP000663832"/>
    </source>
</evidence>
<dbReference type="Pfam" id="PF12694">
    <property type="entry name" value="cpYpsA"/>
    <property type="match status" value="1"/>
</dbReference>
<name>A0A815SSR4_9BILA</name>
<dbReference type="AlphaFoldDB" id="A0A815SSR4"/>
<dbReference type="EMBL" id="CAJNOI010000810">
    <property type="protein sequence ID" value="CAF1348763.1"/>
    <property type="molecule type" value="Genomic_DNA"/>
</dbReference>
<organism evidence="2 3">
    <name type="scientific">Adineta steineri</name>
    <dbReference type="NCBI Taxonomy" id="433720"/>
    <lineage>
        <taxon>Eukaryota</taxon>
        <taxon>Metazoa</taxon>
        <taxon>Spiralia</taxon>
        <taxon>Gnathifera</taxon>
        <taxon>Rotifera</taxon>
        <taxon>Eurotatoria</taxon>
        <taxon>Bdelloidea</taxon>
        <taxon>Adinetida</taxon>
        <taxon>Adinetidae</taxon>
        <taxon>Adineta</taxon>
    </lineage>
</organism>
<proteinExistence type="predicted"/>
<sequence>MLKKIISGGQTGVDRAALDVAIELNYQYGGWCPRDRKAEDAVIDPIKYANLQETSTDDYSQRTEYNVRDSDGTLIMIIGNENTMDNGTKLTVNMAEKYQKPMCIISLDEEHKNINEIKILEWLMINKIQIVNIAGLREQTIPGIYQQTQSFLRNLLPKTFN</sequence>
<dbReference type="InterPro" id="IPR024755">
    <property type="entry name" value="cpYpsA"/>
</dbReference>
<gene>
    <name evidence="1" type="ORF">BJG266_LOCUS34835</name>
    <name evidence="2" type="ORF">QVE165_LOCUS43168</name>
</gene>
<comment type="caution">
    <text evidence="2">The sequence shown here is derived from an EMBL/GenBank/DDBJ whole genome shotgun (WGS) entry which is preliminary data.</text>
</comment>
<dbReference type="Proteomes" id="UP000663877">
    <property type="component" value="Unassembled WGS sequence"/>
</dbReference>
<reference evidence="2" key="1">
    <citation type="submission" date="2021-02" db="EMBL/GenBank/DDBJ databases">
        <authorList>
            <person name="Nowell W R."/>
        </authorList>
    </citation>
    <scope>NUCLEOTIDE SEQUENCE</scope>
</reference>
<dbReference type="Gene3D" id="3.40.50.450">
    <property type="match status" value="1"/>
</dbReference>
<dbReference type="OrthoDB" id="2379830at2759"/>
<dbReference type="Proteomes" id="UP000663832">
    <property type="component" value="Unassembled WGS sequence"/>
</dbReference>
<evidence type="ECO:0008006" key="4">
    <source>
        <dbReference type="Google" id="ProtNLM"/>
    </source>
</evidence>
<keyword evidence="3" id="KW-1185">Reference proteome</keyword>
<protein>
    <recommendedName>
        <fullName evidence="4">Molybdenum cofactor carrier</fullName>
    </recommendedName>
</protein>
<dbReference type="SUPFAM" id="SSF102405">
    <property type="entry name" value="MCP/YpsA-like"/>
    <property type="match status" value="1"/>
</dbReference>
<evidence type="ECO:0000313" key="1">
    <source>
        <dbReference type="EMBL" id="CAF1348763.1"/>
    </source>
</evidence>
<accession>A0A815SSR4</accession>